<reference evidence="3" key="1">
    <citation type="journal article" date="2019" name="Int. J. Syst. Evol. Microbiol.">
        <title>The Global Catalogue of Microorganisms (GCM) 10K type strain sequencing project: providing services to taxonomists for standard genome sequencing and annotation.</title>
        <authorList>
            <consortium name="The Broad Institute Genomics Platform"/>
            <consortium name="The Broad Institute Genome Sequencing Center for Infectious Disease"/>
            <person name="Wu L."/>
            <person name="Ma J."/>
        </authorList>
    </citation>
    <scope>NUCLEOTIDE SEQUENCE [LARGE SCALE GENOMIC DNA]</scope>
    <source>
        <strain evidence="3">JCM 18127</strain>
    </source>
</reference>
<evidence type="ECO:0000313" key="3">
    <source>
        <dbReference type="Proteomes" id="UP001500621"/>
    </source>
</evidence>
<evidence type="ECO:0000256" key="1">
    <source>
        <dbReference type="SAM" id="MobiDB-lite"/>
    </source>
</evidence>
<organism evidence="2 3">
    <name type="scientific">Nocardioides nanhaiensis</name>
    <dbReference type="NCBI Taxonomy" id="1476871"/>
    <lineage>
        <taxon>Bacteria</taxon>
        <taxon>Bacillati</taxon>
        <taxon>Actinomycetota</taxon>
        <taxon>Actinomycetes</taxon>
        <taxon>Propionibacteriales</taxon>
        <taxon>Nocardioidaceae</taxon>
        <taxon>Nocardioides</taxon>
    </lineage>
</organism>
<keyword evidence="3" id="KW-1185">Reference proteome</keyword>
<dbReference type="EMBL" id="BAABIM010000001">
    <property type="protein sequence ID" value="GAA4671713.1"/>
    <property type="molecule type" value="Genomic_DNA"/>
</dbReference>
<feature type="region of interest" description="Disordered" evidence="1">
    <location>
        <begin position="1"/>
        <end position="32"/>
    </location>
</feature>
<dbReference type="Proteomes" id="UP001500621">
    <property type="component" value="Unassembled WGS sequence"/>
</dbReference>
<name>A0ABP8VTM9_9ACTN</name>
<gene>
    <name evidence="2" type="ORF">GCM10023226_05410</name>
</gene>
<comment type="caution">
    <text evidence="2">The sequence shown here is derived from an EMBL/GenBank/DDBJ whole genome shotgun (WGS) entry which is preliminary data.</text>
</comment>
<feature type="region of interest" description="Disordered" evidence="1">
    <location>
        <begin position="73"/>
        <end position="97"/>
    </location>
</feature>
<protein>
    <submittedName>
        <fullName evidence="2">Uncharacterized protein</fullName>
    </submittedName>
</protein>
<evidence type="ECO:0000313" key="2">
    <source>
        <dbReference type="EMBL" id="GAA4671713.1"/>
    </source>
</evidence>
<accession>A0ABP8VTM9</accession>
<feature type="compositionally biased region" description="Polar residues" evidence="1">
    <location>
        <begin position="1"/>
        <end position="10"/>
    </location>
</feature>
<sequence>MTPQIENAQPTGVIRSSAPDPLPGEAPGPLMVTTGATTWRTAVASTAHASGRCWSVAASARRVPVRVLVLTPPGYDWGGEPPATEAGYGPSTDLQEA</sequence>
<proteinExistence type="predicted"/>